<name>A0ACC1SVR5_9APHY</name>
<keyword evidence="2" id="KW-1185">Reference proteome</keyword>
<proteinExistence type="predicted"/>
<dbReference type="EMBL" id="JANHOG010000997">
    <property type="protein sequence ID" value="KAJ3547233.1"/>
    <property type="molecule type" value="Genomic_DNA"/>
</dbReference>
<protein>
    <submittedName>
        <fullName evidence="1">Uncharacterized protein</fullName>
    </submittedName>
</protein>
<dbReference type="Proteomes" id="UP001148662">
    <property type="component" value="Unassembled WGS sequence"/>
</dbReference>
<gene>
    <name evidence="1" type="ORF">NM688_g5422</name>
</gene>
<evidence type="ECO:0000313" key="1">
    <source>
        <dbReference type="EMBL" id="KAJ3547233.1"/>
    </source>
</evidence>
<reference evidence="1" key="1">
    <citation type="submission" date="2022-07" db="EMBL/GenBank/DDBJ databases">
        <title>Genome Sequence of Phlebia brevispora.</title>
        <authorList>
            <person name="Buettner E."/>
        </authorList>
    </citation>
    <scope>NUCLEOTIDE SEQUENCE</scope>
    <source>
        <strain evidence="1">MPL23</strain>
    </source>
</reference>
<sequence>MAPRRPRSSSNVSASTIPRAPTSSPQLKKQFAASIDSIYHNNITVLQRRDPSILSIMDQFSHVCLYHYNGKKWEKQGFEGSMFLVEHQEYPPYGMYILNRMGTGDYERRLYPEDDMEVLGDYLMYRYYPDFTRKRLEMHLPYPLPPHFKPLFDQEFSRDNSAPDQTEDDPKREKKGNSVTLGLWMFPSDAREPLKDVMMRLHNYVKRGEPYPDQFRYGPGRPPPPNPHLSRANHPASQGQHVRNGSQSSHVGVAAPTMPSNAQSEVDRLFAKLQGQRVQTTPVPQVIPPSAPSPSVQSLFAALTGQSLPPQEQLTNGPLVPVPTQQTIPTLPPATSTRGLALLNTIFASVSQPADTKNGTSQMPQDLLASQPPPILPPQPEEIQIIRQALARRLLLLGSNGSRRSATNRYEGDNEMSESEEPHRRPAFPPSSTAPSVVHPHTDGGDGTPHASVQGDVTPRAARGTGAISPAPTTQPAGQPFLTATSAVTTTTTITTTTTNPAQQAEIASTMSNSATTVSTRPDASGRPTPRARALVPFSTDSELWPYPRAPLNDNEQPSDGDADVVELDFSDTRALSDPSIFKEKQAKQQGKGERRKKTRKERAAEREKEREAIENGWDDPTKGQVTIAGSTTTTNGHKAAPSLSSTVTNGDEKTVTNGITASPSPGSSHNGVNGAVNETADAARGALLTALATNSKAPSRDVTRKQFVQEVLSLIYSDSSFVDKLYQEYINSSS</sequence>
<evidence type="ECO:0000313" key="2">
    <source>
        <dbReference type="Proteomes" id="UP001148662"/>
    </source>
</evidence>
<organism evidence="1 2">
    <name type="scientific">Phlebia brevispora</name>
    <dbReference type="NCBI Taxonomy" id="194682"/>
    <lineage>
        <taxon>Eukaryota</taxon>
        <taxon>Fungi</taxon>
        <taxon>Dikarya</taxon>
        <taxon>Basidiomycota</taxon>
        <taxon>Agaricomycotina</taxon>
        <taxon>Agaricomycetes</taxon>
        <taxon>Polyporales</taxon>
        <taxon>Meruliaceae</taxon>
        <taxon>Phlebia</taxon>
    </lineage>
</organism>
<comment type="caution">
    <text evidence="1">The sequence shown here is derived from an EMBL/GenBank/DDBJ whole genome shotgun (WGS) entry which is preliminary data.</text>
</comment>
<accession>A0ACC1SVR5</accession>